<dbReference type="CDD" id="cd09608">
    <property type="entry name" value="M3B_PepF"/>
    <property type="match status" value="1"/>
</dbReference>
<dbReference type="EMBL" id="CP011856">
    <property type="protein sequence ID" value="AKM53761.1"/>
    <property type="molecule type" value="Genomic_DNA"/>
</dbReference>
<dbReference type="PANTHER" id="PTHR11804">
    <property type="entry name" value="PROTEASE M3 THIMET OLIGOPEPTIDASE-RELATED"/>
    <property type="match status" value="1"/>
</dbReference>
<protein>
    <recommendedName>
        <fullName evidence="6">Oligopeptidase F</fullName>
        <ecNumber evidence="6">3.4.24.-</ecNumber>
    </recommendedName>
</protein>
<accession>A0A0H3XJ08</accession>
<dbReference type="Pfam" id="PF01432">
    <property type="entry name" value="Peptidase_M3"/>
    <property type="match status" value="1"/>
</dbReference>
<dbReference type="Gene3D" id="1.10.1370.20">
    <property type="entry name" value="Oligoendopeptidase f, C-terminal domain"/>
    <property type="match status" value="1"/>
</dbReference>
<evidence type="ECO:0000256" key="4">
    <source>
        <dbReference type="ARBA" id="ARBA00022833"/>
    </source>
</evidence>
<dbReference type="InterPro" id="IPR045090">
    <property type="entry name" value="Pept_M3A_M3B"/>
</dbReference>
<dbReference type="GO" id="GO:0006508">
    <property type="term" value="P:proteolysis"/>
    <property type="evidence" value="ECO:0007669"/>
    <property type="project" value="UniProtKB-KW"/>
</dbReference>
<dbReference type="Proteomes" id="UP000035661">
    <property type="component" value="Chromosome"/>
</dbReference>
<evidence type="ECO:0000256" key="5">
    <source>
        <dbReference type="ARBA" id="ARBA00023049"/>
    </source>
</evidence>
<dbReference type="SUPFAM" id="SSF55486">
    <property type="entry name" value="Metalloproteases ('zincins'), catalytic domain"/>
    <property type="match status" value="1"/>
</dbReference>
<dbReference type="GO" id="GO:0046872">
    <property type="term" value="F:metal ion binding"/>
    <property type="evidence" value="ECO:0007669"/>
    <property type="project" value="UniProtKB-UniRule"/>
</dbReference>
<dbReference type="EC" id="3.4.24.-" evidence="6"/>
<proteinExistence type="inferred from homology"/>
<organism evidence="9 10">
    <name type="scientific">Spiroplasma eriocheiris</name>
    <dbReference type="NCBI Taxonomy" id="315358"/>
    <lineage>
        <taxon>Bacteria</taxon>
        <taxon>Bacillati</taxon>
        <taxon>Mycoplasmatota</taxon>
        <taxon>Mollicutes</taxon>
        <taxon>Entomoplasmatales</taxon>
        <taxon>Spiroplasmataceae</taxon>
        <taxon>Spiroplasma</taxon>
    </lineage>
</organism>
<keyword evidence="5 6" id="KW-0482">Metalloprotease</keyword>
<comment type="function">
    <text evidence="6">Has oligopeptidase activity and degrades a variety of small bioactive peptides.</text>
</comment>
<feature type="domain" description="Oligopeptidase F N-terminal" evidence="8">
    <location>
        <begin position="108"/>
        <end position="174"/>
    </location>
</feature>
<keyword evidence="3 6" id="KW-0378">Hydrolase</keyword>
<dbReference type="InterPro" id="IPR013647">
    <property type="entry name" value="OligopepF_N_dom"/>
</dbReference>
<evidence type="ECO:0000313" key="10">
    <source>
        <dbReference type="Proteomes" id="UP000035661"/>
    </source>
</evidence>
<dbReference type="InterPro" id="IPR004438">
    <property type="entry name" value="Peptidase_M3B"/>
</dbReference>
<evidence type="ECO:0000259" key="8">
    <source>
        <dbReference type="Pfam" id="PF08439"/>
    </source>
</evidence>
<dbReference type="GO" id="GO:0006518">
    <property type="term" value="P:peptide metabolic process"/>
    <property type="evidence" value="ECO:0007669"/>
    <property type="project" value="TreeGrafter"/>
</dbReference>
<sequence length="602" mass="69518">MKRSEAPAQYKWDFTNLYPTIDDWKKDLKIIVEKLKEIIAFKGKLNNKNIFKKYLQLDDEIDLIASKLGQYLHMGDIDTTNLVYQELSGIFANTINELSSQLAFISPELKAIGEQTIMGWIKADSDLQKYEYGYRKFFREAQHILSERDEEILSLVSRSRGAAYDIYDLLAYADKKPAYVNYQGKEQELTQALYSEITEETDPLNEQKLRAETAKLFVQHLTDKKHSFARVYEAILQGSVESVKLRGYKNTLQAALSSDDVTEDIYESLIKFGRQTSHLNVRYNEILKKYFKFNKYYASDSRIKLVKNVPSVNKKYSVEEAKNIIRESLKMLGPEYLSQLEIAWSDYRIDYFEDTNKRAGAYSSGGNGVEPIILMNWDNTISSVNTLAHEAGHSVHTLLADANNPRPLSNYPIILAEVASTVNEHLLFDYLYKNAQSDDEKIYLLQNRIEEITGTFFRQIQFADFEWTAHKMVENNEPLDADKLADLFEKISNDFGSSVFDKYEENSKPYGWTRILHFFNSPYYVYKYATCIVASFKLYNDVLNNNSATLINFLKQGGRKEPLLILKDIGIDYTDEKVYDGLINKLTSLIDDLETLLNKKGN</sequence>
<comment type="cofactor">
    <cofactor evidence="6">
        <name>Zn(2+)</name>
        <dbReference type="ChEBI" id="CHEBI:29105"/>
    </cofactor>
    <text evidence="6">Binds 1 zinc ion.</text>
</comment>
<keyword evidence="1 6" id="KW-0645">Protease</keyword>
<dbReference type="PANTHER" id="PTHR11804:SF84">
    <property type="entry name" value="SACCHAROLYSIN"/>
    <property type="match status" value="1"/>
</dbReference>
<keyword evidence="10" id="KW-1185">Reference proteome</keyword>
<evidence type="ECO:0000259" key="7">
    <source>
        <dbReference type="Pfam" id="PF01432"/>
    </source>
</evidence>
<evidence type="ECO:0000256" key="2">
    <source>
        <dbReference type="ARBA" id="ARBA00022723"/>
    </source>
</evidence>
<comment type="similarity">
    <text evidence="6">Belongs to the peptidase M3B family.</text>
</comment>
<dbReference type="KEGG" id="seri:SERIO_v1c01680"/>
<keyword evidence="2 6" id="KW-0479">Metal-binding</keyword>
<dbReference type="Gene3D" id="1.20.140.70">
    <property type="entry name" value="Oligopeptidase f, N-terminal domain"/>
    <property type="match status" value="1"/>
</dbReference>
<dbReference type="InterPro" id="IPR042088">
    <property type="entry name" value="OligoPept_F_C"/>
</dbReference>
<dbReference type="PATRIC" id="fig|743698.3.peg.170"/>
<dbReference type="InterPro" id="IPR001567">
    <property type="entry name" value="Pept_M3A_M3B_dom"/>
</dbReference>
<feature type="domain" description="Peptidase M3A/M3B catalytic" evidence="7">
    <location>
        <begin position="206"/>
        <end position="577"/>
    </location>
</feature>
<evidence type="ECO:0000313" key="9">
    <source>
        <dbReference type="EMBL" id="AKM53761.1"/>
    </source>
</evidence>
<dbReference type="AlphaFoldDB" id="A0A0H3XJ08"/>
<dbReference type="Pfam" id="PF08439">
    <property type="entry name" value="Peptidase_M3_N"/>
    <property type="match status" value="1"/>
</dbReference>
<dbReference type="GO" id="GO:0004222">
    <property type="term" value="F:metalloendopeptidase activity"/>
    <property type="evidence" value="ECO:0007669"/>
    <property type="project" value="UniProtKB-UniRule"/>
</dbReference>
<reference evidence="9 10" key="1">
    <citation type="journal article" date="2015" name="Genome Biol. Evol.">
        <title>Found and Lost: The Fates of Horizontally Acquired Genes in Arthropod-Symbiotic Spiroplasma.</title>
        <authorList>
            <person name="Lo W.S."/>
            <person name="Gasparich G.E."/>
            <person name="Kuo C.H."/>
        </authorList>
    </citation>
    <scope>NUCLEOTIDE SEQUENCE [LARGE SCALE GENOMIC DNA]</scope>
    <source>
        <strain evidence="10">TDA-040725-5</strain>
    </source>
</reference>
<gene>
    <name evidence="9" type="primary">pepF</name>
    <name evidence="9" type="ORF">SERIO_v1c01680</name>
</gene>
<evidence type="ECO:0000256" key="6">
    <source>
        <dbReference type="RuleBase" id="RU368091"/>
    </source>
</evidence>
<dbReference type="NCBIfam" id="TIGR00181">
    <property type="entry name" value="pepF"/>
    <property type="match status" value="1"/>
</dbReference>
<evidence type="ECO:0000256" key="3">
    <source>
        <dbReference type="ARBA" id="ARBA00022801"/>
    </source>
</evidence>
<dbReference type="RefSeq" id="WP_047791034.1">
    <property type="nucleotide sequence ID" value="NZ_CP011856.1"/>
</dbReference>
<reference evidence="10" key="2">
    <citation type="submission" date="2015-06" db="EMBL/GenBank/DDBJ databases">
        <title>Complete genome sequence of Spiroplasma eriocheiris TDA-040725-5 (DSM 21848).</title>
        <authorList>
            <person name="Lo W.-S."/>
            <person name="Kuo C.-H."/>
        </authorList>
    </citation>
    <scope>NUCLEOTIDE SEQUENCE [LARGE SCALE GENOMIC DNA]</scope>
    <source>
        <strain evidence="10">TDA-040725-5</strain>
    </source>
</reference>
<keyword evidence="4 6" id="KW-0862">Zinc</keyword>
<evidence type="ECO:0000256" key="1">
    <source>
        <dbReference type="ARBA" id="ARBA00022670"/>
    </source>
</evidence>
<name>A0A0H3XJ08_9MOLU</name>